<dbReference type="AlphaFoldDB" id="A0A4U3MP72"/>
<dbReference type="OrthoDB" id="3497618at2"/>
<sequence length="641" mass="70070">MAFKKKKRTKEKSRSTNTKTSASKHHRSSGQLDSEGDSEQGVGGLPPSKAKEPRFATPQAKPRVISTADNDNVNDGGSGGASDPELLSLAAWEYTDLVNEMAEDNAFAQRIKAKLGVNDLLSVDGMVAWLSQIQDITADSWADDIVTKTMGLPLSVRDTAGIALARIFGIEDGSWNEVLANAMVDHHSTYDTATNEVVTEMIVATGGDMEGFERALGRRVLFGDPSAEFTAPDRTGHDKIVQAVRRQIDVLIKRERESTGGTIAARRALPADLKRQRQLDRLAWVLFNLKTTRECVAVAVSKLEDVHLFANRPDADMDTDFFRLISAAEGAANQMAQETSALYDEMVAGGLEVRKGGIRPDQLARAERRLRKTISFLSQMQQDWKNMQVVAHVGHYDAPPDETKVHAETRAADAAYRQRKEELRAVQTDGGLSEAEREIRIEAIKRRIREAEIAIGISKLCCFHCWRMLKTMNDDGLPLTASGTHFRTYAWPAGEALTDPEILTAFLGLNEKANPSKDERLLLEAVKTPEGRNAVITGITTSATGGGDHQTGYDSSGDEADDAPPLTLWQAKVPPGTQLKAPPKKKATVKRPRPTDSGTSVQKKVKIEFQPKPAPAPYVNPNATGMGLNTRSRTKSATNPK</sequence>
<dbReference type="RefSeq" id="WP_137245083.1">
    <property type="nucleotide sequence ID" value="NZ_SZQA01000001.1"/>
</dbReference>
<dbReference type="Proteomes" id="UP000308705">
    <property type="component" value="Unassembled WGS sequence"/>
</dbReference>
<comment type="caution">
    <text evidence="2">The sequence shown here is derived from an EMBL/GenBank/DDBJ whole genome shotgun (WGS) entry which is preliminary data.</text>
</comment>
<feature type="compositionally biased region" description="Basic residues" evidence="1">
    <location>
        <begin position="582"/>
        <end position="592"/>
    </location>
</feature>
<evidence type="ECO:0000313" key="2">
    <source>
        <dbReference type="EMBL" id="TKK91395.1"/>
    </source>
</evidence>
<keyword evidence="3" id="KW-1185">Reference proteome</keyword>
<feature type="region of interest" description="Disordered" evidence="1">
    <location>
        <begin position="539"/>
        <end position="641"/>
    </location>
</feature>
<protein>
    <submittedName>
        <fullName evidence="2">Uncharacterized protein</fullName>
    </submittedName>
</protein>
<gene>
    <name evidence="2" type="ORF">FDA94_00935</name>
</gene>
<accession>A0A4U3MP72</accession>
<name>A0A4U3MP72_9ACTN</name>
<feature type="compositionally biased region" description="Polar residues" evidence="1">
    <location>
        <begin position="621"/>
        <end position="641"/>
    </location>
</feature>
<reference evidence="2 3" key="1">
    <citation type="submission" date="2019-04" db="EMBL/GenBank/DDBJ databases">
        <title>Herbidospora sp. NEAU-GS14.nov., a novel actinomycete isolated from soil.</title>
        <authorList>
            <person name="Han L."/>
        </authorList>
    </citation>
    <scope>NUCLEOTIDE SEQUENCE [LARGE SCALE GENOMIC DNA]</scope>
    <source>
        <strain evidence="2 3">NEAU-GS14</strain>
    </source>
</reference>
<feature type="region of interest" description="Disordered" evidence="1">
    <location>
        <begin position="1"/>
        <end position="82"/>
    </location>
</feature>
<feature type="compositionally biased region" description="Basic residues" evidence="1">
    <location>
        <begin position="1"/>
        <end position="11"/>
    </location>
</feature>
<dbReference type="EMBL" id="SZQA01000001">
    <property type="protein sequence ID" value="TKK91395.1"/>
    <property type="molecule type" value="Genomic_DNA"/>
</dbReference>
<evidence type="ECO:0000313" key="3">
    <source>
        <dbReference type="Proteomes" id="UP000308705"/>
    </source>
</evidence>
<evidence type="ECO:0000256" key="1">
    <source>
        <dbReference type="SAM" id="MobiDB-lite"/>
    </source>
</evidence>
<proteinExistence type="predicted"/>
<organism evidence="2 3">
    <name type="scientific">Herbidospora galbida</name>
    <dbReference type="NCBI Taxonomy" id="2575442"/>
    <lineage>
        <taxon>Bacteria</taxon>
        <taxon>Bacillati</taxon>
        <taxon>Actinomycetota</taxon>
        <taxon>Actinomycetes</taxon>
        <taxon>Streptosporangiales</taxon>
        <taxon>Streptosporangiaceae</taxon>
        <taxon>Herbidospora</taxon>
    </lineage>
</organism>